<evidence type="ECO:0000256" key="10">
    <source>
        <dbReference type="ARBA" id="ARBA00022989"/>
    </source>
</evidence>
<dbReference type="Pfam" id="PF01219">
    <property type="entry name" value="DAGK_prokar"/>
    <property type="match status" value="1"/>
</dbReference>
<evidence type="ECO:0000256" key="15">
    <source>
        <dbReference type="PIRSR" id="PIRSR600829-1"/>
    </source>
</evidence>
<evidence type="ECO:0000256" key="1">
    <source>
        <dbReference type="ARBA" id="ARBA00004651"/>
    </source>
</evidence>
<feature type="transmembrane region" description="Helical" evidence="19">
    <location>
        <begin position="72"/>
        <end position="91"/>
    </location>
</feature>
<keyword evidence="11" id="KW-0443">Lipid metabolism</keyword>
<dbReference type="CDD" id="cd14265">
    <property type="entry name" value="UDPK_IM_like"/>
    <property type="match status" value="1"/>
</dbReference>
<keyword evidence="8 20" id="KW-0418">Kinase</keyword>
<keyword evidence="7 17" id="KW-0547">Nucleotide-binding</keyword>
<keyword evidence="12 19" id="KW-0472">Membrane</keyword>
<evidence type="ECO:0000256" key="9">
    <source>
        <dbReference type="ARBA" id="ARBA00022840"/>
    </source>
</evidence>
<organism evidence="20 21">
    <name type="scientific">Pueribacillus theae</name>
    <dbReference type="NCBI Taxonomy" id="2171751"/>
    <lineage>
        <taxon>Bacteria</taxon>
        <taxon>Bacillati</taxon>
        <taxon>Bacillota</taxon>
        <taxon>Bacilli</taxon>
        <taxon>Bacillales</taxon>
        <taxon>Bacillaceae</taxon>
        <taxon>Pueribacillus</taxon>
    </lineage>
</organism>
<evidence type="ECO:0000256" key="14">
    <source>
        <dbReference type="ARBA" id="ARBA00023264"/>
    </source>
</evidence>
<dbReference type="GO" id="GO:0016301">
    <property type="term" value="F:kinase activity"/>
    <property type="evidence" value="ECO:0007669"/>
    <property type="project" value="UniProtKB-KW"/>
</dbReference>
<dbReference type="InterPro" id="IPR000829">
    <property type="entry name" value="DAGK"/>
</dbReference>
<keyword evidence="21" id="KW-1185">Reference proteome</keyword>
<keyword evidence="6 19" id="KW-0812">Transmembrane</keyword>
<keyword evidence="3" id="KW-1003">Cell membrane</keyword>
<dbReference type="GO" id="GO:0005524">
    <property type="term" value="F:ATP binding"/>
    <property type="evidence" value="ECO:0007669"/>
    <property type="project" value="UniProtKB-KW"/>
</dbReference>
<evidence type="ECO:0000256" key="2">
    <source>
        <dbReference type="ARBA" id="ARBA00005967"/>
    </source>
</evidence>
<feature type="binding site" evidence="17">
    <location>
        <position position="44"/>
    </location>
    <ligand>
        <name>ATP</name>
        <dbReference type="ChEBI" id="CHEBI:30616"/>
    </ligand>
</feature>
<proteinExistence type="inferred from homology"/>
<feature type="binding site" evidence="18">
    <location>
        <position position="44"/>
    </location>
    <ligand>
        <name>a divalent metal cation</name>
        <dbReference type="ChEBI" id="CHEBI:60240"/>
    </ligand>
</feature>
<keyword evidence="5" id="KW-0808">Transferase</keyword>
<evidence type="ECO:0000313" key="21">
    <source>
        <dbReference type="Proteomes" id="UP000245998"/>
    </source>
</evidence>
<comment type="similarity">
    <text evidence="2">Belongs to the bacterial diacylglycerol kinase family.</text>
</comment>
<keyword evidence="9 17" id="KW-0067">ATP-binding</keyword>
<keyword evidence="14" id="KW-1208">Phospholipid metabolism</keyword>
<evidence type="ECO:0000256" key="3">
    <source>
        <dbReference type="ARBA" id="ARBA00022475"/>
    </source>
</evidence>
<feature type="binding site" evidence="18">
    <location>
        <position position="92"/>
    </location>
    <ligand>
        <name>a divalent metal cation</name>
        <dbReference type="ChEBI" id="CHEBI:60240"/>
    </ligand>
</feature>
<evidence type="ECO:0000256" key="18">
    <source>
        <dbReference type="PIRSR" id="PIRSR600829-4"/>
    </source>
</evidence>
<evidence type="ECO:0000256" key="19">
    <source>
        <dbReference type="SAM" id="Phobius"/>
    </source>
</evidence>
<evidence type="ECO:0000256" key="16">
    <source>
        <dbReference type="PIRSR" id="PIRSR600829-2"/>
    </source>
</evidence>
<evidence type="ECO:0000256" key="8">
    <source>
        <dbReference type="ARBA" id="ARBA00022777"/>
    </source>
</evidence>
<evidence type="ECO:0000256" key="12">
    <source>
        <dbReference type="ARBA" id="ARBA00023136"/>
    </source>
</evidence>
<feature type="binding site" evidence="16">
    <location>
        <position position="85"/>
    </location>
    <ligand>
        <name>substrate</name>
    </ligand>
</feature>
<reference evidence="20 21" key="1">
    <citation type="submission" date="2018-04" db="EMBL/GenBank/DDBJ databases">
        <title>Camelliibacillus theae gen. nov., sp. nov., isolated from Pu'er tea.</title>
        <authorList>
            <person name="Niu L."/>
        </authorList>
    </citation>
    <scope>NUCLEOTIDE SEQUENCE [LARGE SCALE GENOMIC DNA]</scope>
    <source>
        <strain evidence="20 21">T8</strain>
    </source>
</reference>
<name>A0A2U1K4P3_9BACI</name>
<accession>A0A2U1K4P3</accession>
<evidence type="ECO:0000256" key="4">
    <source>
        <dbReference type="ARBA" id="ARBA00022516"/>
    </source>
</evidence>
<evidence type="ECO:0000256" key="11">
    <source>
        <dbReference type="ARBA" id="ARBA00023098"/>
    </source>
</evidence>
<gene>
    <name evidence="20" type="ORF">DCC39_05475</name>
</gene>
<feature type="transmembrane region" description="Helical" evidence="19">
    <location>
        <begin position="49"/>
        <end position="66"/>
    </location>
</feature>
<feature type="transmembrane region" description="Helical" evidence="19">
    <location>
        <begin position="112"/>
        <end position="137"/>
    </location>
</feature>
<dbReference type="PANTHER" id="PTHR34299">
    <property type="entry name" value="DIACYLGLYCEROL KINASE"/>
    <property type="match status" value="1"/>
</dbReference>
<evidence type="ECO:0000256" key="5">
    <source>
        <dbReference type="ARBA" id="ARBA00022679"/>
    </source>
</evidence>
<evidence type="ECO:0000256" key="13">
    <source>
        <dbReference type="ARBA" id="ARBA00023209"/>
    </source>
</evidence>
<dbReference type="Gene3D" id="1.10.287.3610">
    <property type="match status" value="1"/>
</dbReference>
<keyword evidence="18" id="KW-0460">Magnesium</keyword>
<evidence type="ECO:0000256" key="6">
    <source>
        <dbReference type="ARBA" id="ARBA00022692"/>
    </source>
</evidence>
<dbReference type="EMBL" id="QCZG01000008">
    <property type="protein sequence ID" value="PWA12466.1"/>
    <property type="molecule type" value="Genomic_DNA"/>
</dbReference>
<dbReference type="Proteomes" id="UP000245998">
    <property type="component" value="Unassembled WGS sequence"/>
</dbReference>
<dbReference type="GO" id="GO:0005886">
    <property type="term" value="C:plasma membrane"/>
    <property type="evidence" value="ECO:0007669"/>
    <property type="project" value="UniProtKB-SubCell"/>
</dbReference>
<comment type="cofactor">
    <cofactor evidence="18">
        <name>Mg(2+)</name>
        <dbReference type="ChEBI" id="CHEBI:18420"/>
    </cofactor>
    <text evidence="18">Mn(2+), Zn(2+), Cd(2+) and Co(2+) support activity to lesser extents.</text>
</comment>
<evidence type="ECO:0000313" key="20">
    <source>
        <dbReference type="EMBL" id="PWA12466.1"/>
    </source>
</evidence>
<dbReference type="InterPro" id="IPR033717">
    <property type="entry name" value="UDPK"/>
</dbReference>
<dbReference type="PANTHER" id="PTHR34299:SF1">
    <property type="entry name" value="DIACYLGLYCEROL KINASE"/>
    <property type="match status" value="1"/>
</dbReference>
<evidence type="ECO:0000256" key="17">
    <source>
        <dbReference type="PIRSR" id="PIRSR600829-3"/>
    </source>
</evidence>
<dbReference type="GO" id="GO:0046872">
    <property type="term" value="F:metal ion binding"/>
    <property type="evidence" value="ECO:0007669"/>
    <property type="project" value="UniProtKB-KW"/>
</dbReference>
<comment type="caution">
    <text evidence="20">The sequence shown here is derived from an EMBL/GenBank/DDBJ whole genome shotgun (WGS) entry which is preliminary data.</text>
</comment>
<dbReference type="GO" id="GO:0008654">
    <property type="term" value="P:phospholipid biosynthetic process"/>
    <property type="evidence" value="ECO:0007669"/>
    <property type="project" value="UniProtKB-KW"/>
</dbReference>
<comment type="subcellular location">
    <subcellularLocation>
        <location evidence="1">Cell membrane</location>
        <topology evidence="1">Multi-pass membrane protein</topology>
    </subcellularLocation>
</comment>
<dbReference type="InterPro" id="IPR036945">
    <property type="entry name" value="DAGK_sf"/>
</dbReference>
<sequence length="142" mass="15845">MKKKCLQNKRVFLMNLGSRGKKDYTLFDAFRSAFSGIIFSFKTERNMRIHLLAAIIVIVSGFFFSITNVEWMVLILVIAITIALELVNTAIENAVDLITAQEHPVAKAAKDIAAGAVLIFCIASVGIGLIIFIPYIIERFFM</sequence>
<feature type="binding site" evidence="17">
    <location>
        <begin position="110"/>
        <end position="111"/>
    </location>
    <ligand>
        <name>ATP</name>
        <dbReference type="ChEBI" id="CHEBI:30616"/>
    </ligand>
</feature>
<keyword evidence="10 19" id="KW-1133">Transmembrane helix</keyword>
<feature type="active site" description="Proton acceptor" evidence="15">
    <location>
        <position position="85"/>
    </location>
</feature>
<dbReference type="PROSITE" id="PS01069">
    <property type="entry name" value="DAGK_PROKAR"/>
    <property type="match status" value="1"/>
</dbReference>
<feature type="binding site" evidence="17">
    <location>
        <position position="92"/>
    </location>
    <ligand>
        <name>ATP</name>
        <dbReference type="ChEBI" id="CHEBI:30616"/>
    </ligand>
</feature>
<keyword evidence="18" id="KW-0479">Metal-binding</keyword>
<keyword evidence="4" id="KW-0444">Lipid biosynthesis</keyword>
<protein>
    <submittedName>
        <fullName evidence="20">Diacylglycerol kinase</fullName>
    </submittedName>
</protein>
<evidence type="ECO:0000256" key="7">
    <source>
        <dbReference type="ARBA" id="ARBA00022741"/>
    </source>
</evidence>
<dbReference type="AlphaFoldDB" id="A0A2U1K4P3"/>
<keyword evidence="13" id="KW-0594">Phospholipid biosynthesis</keyword>